<proteinExistence type="inferred from homology"/>
<feature type="site" description="Important for catalytic activity" evidence="10">
    <location>
        <position position="179"/>
    </location>
</feature>
<gene>
    <name evidence="10" type="primary">nagZ</name>
    <name evidence="12" type="ORF">SAMN05421693_11520</name>
</gene>
<dbReference type="SUPFAM" id="SSF51445">
    <property type="entry name" value="(Trans)glycosidases"/>
    <property type="match status" value="1"/>
</dbReference>
<dbReference type="InterPro" id="IPR036962">
    <property type="entry name" value="Glyco_hydro_3_N_sf"/>
</dbReference>
<accession>A0A1H9CVR9</accession>
<dbReference type="EMBL" id="FOFO01000015">
    <property type="protein sequence ID" value="SEQ04693.1"/>
    <property type="molecule type" value="Genomic_DNA"/>
</dbReference>
<dbReference type="OrthoDB" id="9786661at2"/>
<feature type="domain" description="Glycoside hydrolase family 3 N-terminal" evidence="11">
    <location>
        <begin position="14"/>
        <end position="297"/>
    </location>
</feature>
<comment type="similarity">
    <text evidence="10">Belongs to the glycosyl hydrolase 3 family. NagZ subfamily.</text>
</comment>
<dbReference type="GO" id="GO:0009252">
    <property type="term" value="P:peptidoglycan biosynthetic process"/>
    <property type="evidence" value="ECO:0007669"/>
    <property type="project" value="UniProtKB-KW"/>
</dbReference>
<evidence type="ECO:0000313" key="12">
    <source>
        <dbReference type="EMBL" id="SEQ04693.1"/>
    </source>
</evidence>
<dbReference type="AlphaFoldDB" id="A0A1H9CVR9"/>
<comment type="catalytic activity">
    <reaction evidence="1 10">
        <text>Hydrolysis of terminal non-reducing N-acetyl-D-hexosamine residues in N-acetyl-beta-D-hexosaminides.</text>
        <dbReference type="EC" id="3.2.1.52"/>
    </reaction>
</comment>
<evidence type="ECO:0000256" key="1">
    <source>
        <dbReference type="ARBA" id="ARBA00001231"/>
    </source>
</evidence>
<comment type="subcellular location">
    <subcellularLocation>
        <location evidence="10">Cytoplasm</location>
    </subcellularLocation>
</comment>
<evidence type="ECO:0000259" key="11">
    <source>
        <dbReference type="Pfam" id="PF00933"/>
    </source>
</evidence>
<reference evidence="12 13" key="1">
    <citation type="submission" date="2016-10" db="EMBL/GenBank/DDBJ databases">
        <authorList>
            <person name="de Groot N.N."/>
        </authorList>
    </citation>
    <scope>NUCLEOTIDE SEQUENCE [LARGE SCALE GENOMIC DNA]</scope>
    <source>
        <strain evidence="12 13">B7-7</strain>
    </source>
</reference>
<dbReference type="PANTHER" id="PTHR30480:SF13">
    <property type="entry name" value="BETA-HEXOSAMINIDASE"/>
    <property type="match status" value="1"/>
</dbReference>
<feature type="binding site" evidence="10">
    <location>
        <position position="64"/>
    </location>
    <ligand>
        <name>substrate</name>
    </ligand>
</feature>
<keyword evidence="7 10" id="KW-0326">Glycosidase</keyword>
<dbReference type="HAMAP" id="MF_00364">
    <property type="entry name" value="NagZ"/>
    <property type="match status" value="1"/>
</dbReference>
<dbReference type="NCBIfam" id="NF003740">
    <property type="entry name" value="PRK05337.1"/>
    <property type="match status" value="1"/>
</dbReference>
<evidence type="ECO:0000256" key="8">
    <source>
        <dbReference type="ARBA" id="ARBA00023306"/>
    </source>
</evidence>
<keyword evidence="13" id="KW-1185">Reference proteome</keyword>
<dbReference type="RefSeq" id="WP_090206650.1">
    <property type="nucleotide sequence ID" value="NZ_FOFO01000015.1"/>
</dbReference>
<feature type="binding site" evidence="10">
    <location>
        <position position="138"/>
    </location>
    <ligand>
        <name>substrate</name>
    </ligand>
</feature>
<dbReference type="InterPro" id="IPR022956">
    <property type="entry name" value="Beta_hexosaminidase_bac"/>
</dbReference>
<dbReference type="Gene3D" id="3.20.20.300">
    <property type="entry name" value="Glycoside hydrolase, family 3, N-terminal domain"/>
    <property type="match status" value="1"/>
</dbReference>
<feature type="binding site" evidence="10">
    <location>
        <position position="72"/>
    </location>
    <ligand>
        <name>substrate</name>
    </ligand>
</feature>
<keyword evidence="5 10" id="KW-0133">Cell shape</keyword>
<dbReference type="PANTHER" id="PTHR30480">
    <property type="entry name" value="BETA-HEXOSAMINIDASE-RELATED"/>
    <property type="match status" value="1"/>
</dbReference>
<evidence type="ECO:0000256" key="7">
    <source>
        <dbReference type="ARBA" id="ARBA00023295"/>
    </source>
</evidence>
<evidence type="ECO:0000256" key="4">
    <source>
        <dbReference type="ARBA" id="ARBA00022801"/>
    </source>
</evidence>
<evidence type="ECO:0000256" key="2">
    <source>
        <dbReference type="ARBA" id="ARBA00022490"/>
    </source>
</evidence>
<comment type="function">
    <text evidence="10">Plays a role in peptidoglycan recycling by cleaving the terminal beta-1,4-linked N-acetylglucosamine (GlcNAc) from peptide-linked peptidoglycan fragments, giving rise to free GlcNAc, anhydro-N-acetylmuramic acid and anhydro-N-acetylmuramic acid-linked peptides.</text>
</comment>
<name>A0A1H9CVR9_9GAMM</name>
<dbReference type="InterPro" id="IPR017853">
    <property type="entry name" value="GH"/>
</dbReference>
<keyword evidence="3 10" id="KW-0132">Cell division</keyword>
<dbReference type="UniPathway" id="UPA00544"/>
<dbReference type="InterPro" id="IPR050226">
    <property type="entry name" value="NagZ_Beta-hexosaminidase"/>
</dbReference>
<dbReference type="GO" id="GO:0009254">
    <property type="term" value="P:peptidoglycan turnover"/>
    <property type="evidence" value="ECO:0007669"/>
    <property type="project" value="UniProtKB-UniRule"/>
</dbReference>
<feature type="active site" description="Proton donor/acceptor" evidence="10">
    <location>
        <position position="181"/>
    </location>
</feature>
<dbReference type="InterPro" id="IPR001764">
    <property type="entry name" value="Glyco_hydro_3_N"/>
</dbReference>
<organism evidence="12 13">
    <name type="scientific">Ectothiorhodospira magna</name>
    <dbReference type="NCBI Taxonomy" id="867345"/>
    <lineage>
        <taxon>Bacteria</taxon>
        <taxon>Pseudomonadati</taxon>
        <taxon>Pseudomonadota</taxon>
        <taxon>Gammaproteobacteria</taxon>
        <taxon>Chromatiales</taxon>
        <taxon>Ectothiorhodospiraceae</taxon>
        <taxon>Ectothiorhodospira</taxon>
    </lineage>
</organism>
<comment type="pathway">
    <text evidence="10">Cell wall biogenesis; peptidoglycan recycling.</text>
</comment>
<dbReference type="STRING" id="867345.SAMN05421693_11520"/>
<evidence type="ECO:0000256" key="6">
    <source>
        <dbReference type="ARBA" id="ARBA00022984"/>
    </source>
</evidence>
<dbReference type="EC" id="3.2.1.52" evidence="10"/>
<dbReference type="GO" id="GO:0005737">
    <property type="term" value="C:cytoplasm"/>
    <property type="evidence" value="ECO:0007669"/>
    <property type="project" value="UniProtKB-SubCell"/>
</dbReference>
<dbReference type="Pfam" id="PF00933">
    <property type="entry name" value="Glyco_hydro_3"/>
    <property type="match status" value="1"/>
</dbReference>
<keyword evidence="2 10" id="KW-0963">Cytoplasm</keyword>
<sequence length="348" mass="37908">MPLGPVMVDLEGTSMTAWERQLLQRPGVGGVILFTRNFESREQLTTLVTEIHALRDPHLLVAVDHEGGRVQRFREGFTLVPPMATLGALHDQDPATARRHARTLGWLLAAELRAVGVDFSFAPVLDLAHGCSGVIGNRAFHRRPEVVGELGHHLVAGMRAAGMEAVGKHFPGHGGVQADSHLALPVDHRPFDQILHDDLQPFDRLVREGIAGIMPAHVVYDPVDDLPAGFSSLWLQQVLRGRLGFKGAIFSDDLSMAATESFGDFPRRARLALEAGCDMMLVCNHPEGALQVLDALEGHTDPVSMARLARMHGRRAPAWADLETDPAWASAVSIARALNDDKNLELPV</sequence>
<protein>
    <recommendedName>
        <fullName evidence="10">Beta-hexosaminidase</fullName>
        <ecNumber evidence="10">3.2.1.52</ecNumber>
    </recommendedName>
    <alternativeName>
        <fullName evidence="10">Beta-N-acetylhexosaminidase</fullName>
    </alternativeName>
    <alternativeName>
        <fullName evidence="10">N-acetyl-beta-glucosaminidase</fullName>
    </alternativeName>
</protein>
<evidence type="ECO:0000256" key="10">
    <source>
        <dbReference type="HAMAP-Rule" id="MF_00364"/>
    </source>
</evidence>
<keyword evidence="8 10" id="KW-0131">Cell cycle</keyword>
<dbReference type="GO" id="GO:0071555">
    <property type="term" value="P:cell wall organization"/>
    <property type="evidence" value="ECO:0007669"/>
    <property type="project" value="UniProtKB-KW"/>
</dbReference>
<evidence type="ECO:0000256" key="3">
    <source>
        <dbReference type="ARBA" id="ARBA00022618"/>
    </source>
</evidence>
<keyword evidence="9 10" id="KW-0961">Cell wall biogenesis/degradation</keyword>
<dbReference type="GO" id="GO:0005975">
    <property type="term" value="P:carbohydrate metabolic process"/>
    <property type="evidence" value="ECO:0007669"/>
    <property type="project" value="InterPro"/>
</dbReference>
<feature type="binding site" evidence="10">
    <location>
        <begin position="168"/>
        <end position="169"/>
    </location>
    <ligand>
        <name>substrate</name>
    </ligand>
</feature>
<keyword evidence="6 10" id="KW-0573">Peptidoglycan synthesis</keyword>
<dbReference type="GO" id="GO:0051301">
    <property type="term" value="P:cell division"/>
    <property type="evidence" value="ECO:0007669"/>
    <property type="project" value="UniProtKB-KW"/>
</dbReference>
<evidence type="ECO:0000256" key="5">
    <source>
        <dbReference type="ARBA" id="ARBA00022960"/>
    </source>
</evidence>
<evidence type="ECO:0000256" key="9">
    <source>
        <dbReference type="ARBA" id="ARBA00023316"/>
    </source>
</evidence>
<evidence type="ECO:0000313" key="13">
    <source>
        <dbReference type="Proteomes" id="UP000199496"/>
    </source>
</evidence>
<dbReference type="GO" id="GO:0008360">
    <property type="term" value="P:regulation of cell shape"/>
    <property type="evidence" value="ECO:0007669"/>
    <property type="project" value="UniProtKB-KW"/>
</dbReference>
<feature type="active site" description="Nucleophile" evidence="10">
    <location>
        <position position="252"/>
    </location>
</feature>
<dbReference type="GO" id="GO:0004563">
    <property type="term" value="F:beta-N-acetylhexosaminidase activity"/>
    <property type="evidence" value="ECO:0007669"/>
    <property type="project" value="UniProtKB-UniRule"/>
</dbReference>
<keyword evidence="4 10" id="KW-0378">Hydrolase</keyword>
<dbReference type="Proteomes" id="UP000199496">
    <property type="component" value="Unassembled WGS sequence"/>
</dbReference>